<evidence type="ECO:0000313" key="3">
    <source>
        <dbReference type="EMBL" id="OWL98007.1"/>
    </source>
</evidence>
<keyword evidence="4" id="KW-1185">Reference proteome</keyword>
<dbReference type="Gene3D" id="3.60.10.10">
    <property type="entry name" value="Endonuclease/exonuclease/phosphatase"/>
    <property type="match status" value="1"/>
</dbReference>
<organism evidence="3 4">
    <name type="scientific">Deinococcus indicus</name>
    <dbReference type="NCBI Taxonomy" id="223556"/>
    <lineage>
        <taxon>Bacteria</taxon>
        <taxon>Thermotogati</taxon>
        <taxon>Deinococcota</taxon>
        <taxon>Deinococci</taxon>
        <taxon>Deinococcales</taxon>
        <taxon>Deinococcaceae</taxon>
        <taxon>Deinococcus</taxon>
    </lineage>
</organism>
<dbReference type="CDD" id="cd04486">
    <property type="entry name" value="YhcR_OBF_like"/>
    <property type="match status" value="1"/>
</dbReference>
<evidence type="ECO:0000259" key="2">
    <source>
        <dbReference type="PROSITE" id="PS51841"/>
    </source>
</evidence>
<dbReference type="PANTHER" id="PTHR42834">
    <property type="entry name" value="ENDONUCLEASE/EXONUCLEASE/PHOSPHATASE FAMILY PROTEIN (AFU_ORTHOLOGUE AFUA_3G09210)"/>
    <property type="match status" value="1"/>
</dbReference>
<accession>A0A246BQN9</accession>
<dbReference type="Proteomes" id="UP000197208">
    <property type="component" value="Unassembled WGS sequence"/>
</dbReference>
<proteinExistence type="predicted"/>
<dbReference type="CDD" id="cd10283">
    <property type="entry name" value="MnuA_DNase1-like"/>
    <property type="match status" value="1"/>
</dbReference>
<dbReference type="SUPFAM" id="SSF56219">
    <property type="entry name" value="DNase I-like"/>
    <property type="match status" value="1"/>
</dbReference>
<reference evidence="3 4" key="1">
    <citation type="submission" date="2017-05" db="EMBL/GenBank/DDBJ databases">
        <title>De novo genome assembly of Deniococcus indicus strain DR1.</title>
        <authorList>
            <person name="Chauhan D."/>
            <person name="Yennamalli R.M."/>
            <person name="Priyadarshini R."/>
        </authorList>
    </citation>
    <scope>NUCLEOTIDE SEQUENCE [LARGE SCALE GENOMIC DNA]</scope>
    <source>
        <strain evidence="3 4">DR1</strain>
    </source>
</reference>
<dbReference type="PROSITE" id="PS51841">
    <property type="entry name" value="LTD"/>
    <property type="match status" value="1"/>
</dbReference>
<dbReference type="InterPro" id="IPR036691">
    <property type="entry name" value="Endo/exonu/phosph_ase_sf"/>
</dbReference>
<evidence type="ECO:0000256" key="1">
    <source>
        <dbReference type="SAM" id="MobiDB-lite"/>
    </source>
</evidence>
<name>A0A246BQN9_9DEIO</name>
<comment type="caution">
    <text evidence="3">The sequence shown here is derived from an EMBL/GenBank/DDBJ whole genome shotgun (WGS) entry which is preliminary data.</text>
</comment>
<feature type="domain" description="LTD" evidence="2">
    <location>
        <begin position="701"/>
        <end position="847"/>
    </location>
</feature>
<dbReference type="InterPro" id="IPR047971">
    <property type="entry name" value="ExeM-like"/>
</dbReference>
<gene>
    <name evidence="3" type="ORF">CBQ26_02730</name>
</gene>
<dbReference type="InterPro" id="IPR001322">
    <property type="entry name" value="Lamin_tail_dom"/>
</dbReference>
<feature type="region of interest" description="Disordered" evidence="1">
    <location>
        <begin position="854"/>
        <end position="904"/>
    </location>
</feature>
<dbReference type="PANTHER" id="PTHR42834:SF1">
    <property type="entry name" value="ENDONUCLEASE_EXONUCLEASE_PHOSPHATASE FAMILY PROTEIN (AFU_ORTHOLOGUE AFUA_3G09210)"/>
    <property type="match status" value="1"/>
</dbReference>
<dbReference type="OrthoDB" id="9801679at2"/>
<dbReference type="AlphaFoldDB" id="A0A246BQN9"/>
<feature type="compositionally biased region" description="Polar residues" evidence="1">
    <location>
        <begin position="875"/>
        <end position="904"/>
    </location>
</feature>
<sequence length="904" mass="92857">MQGSTPSGDAASPLNGQNVTVEGVVTSVNTANVTDSLKGFFIQEEGIDADGDATTSDGVFVFCDTSCPTVKVGDRVRVGATVTEYRSTYTYPASGNNPPVTVTAPLTTTQLTAPTVTTLSSGVPLPEAASIAPNLPVSQRERFEGMLVTTTGTVTSNFTLGRFGNVDLSANRITNYTQTNAPSVSGYSAYASNLPNQTLRIDNSSLQQNPDPIYGLNGQPLSAGNSLRGGDRGTATGVLHYEHDGFGNRSGSNFMYRVMTTSAQFDPVNPRLNAPEAVGNSNLRVGAMNVLNYFTSLVTSNTGCTPNGVGGSAARGANNCEEFLRQQDKIVAAISGLNADVLNLMEIQNDFDKGSNSSVALLVQKLNATLGAGTYAYVNPGAKVGTDAISLAMIYKPTAVTPVGNLALLDNRFDPKYTDTCNRPSWAQTFQSNANGGRFTAVALHLKSKGSSCSGLADADAGDGQGNGYKARENAATVLVNWLATDPTGTGESDILLMGDYNAYAMEKPLSILATAGYTNLFSNSSYSYQFDGQWGSLDHATSSASLATQVTGQTKWHINADEPTVLDYNTEFKSAGQLTSLYAANAFRSSDHDPLLIGLNLTPQTPITPTSSVSLSPATASVNVVAGQSTTNTINVNRSNYTGSVNLATSVSGSGTAPTFTVTTQPGTGNSGALTVNATGATAGTYTVTVTGSGTGISDATTTFTVTVTTATAGPSGIVISQAYGGGGNTGAPYRNDFIELFNPTAASLSLNGLYLHWTSATGTFSATPLALNDVTLAPGRYYLVQCAAGASTTAPTLPNPDQTNCTFNMGATSFKVALTTSSAFPPSTAGSVSGGNVLDFVGAGTTANQYEGAAPAAAPSNTTSVLRGGGGCTDTNQNNSDFATGTPTPRNTSSSVNGCAAN</sequence>
<evidence type="ECO:0000313" key="4">
    <source>
        <dbReference type="Proteomes" id="UP000197208"/>
    </source>
</evidence>
<protein>
    <submittedName>
        <fullName evidence="3">Nuclease</fullName>
    </submittedName>
</protein>
<dbReference type="EMBL" id="NHMK01000009">
    <property type="protein sequence ID" value="OWL98007.1"/>
    <property type="molecule type" value="Genomic_DNA"/>
</dbReference>
<dbReference type="NCBIfam" id="NF033681">
    <property type="entry name" value="ExeM_NucH_DNase"/>
    <property type="match status" value="1"/>
</dbReference>